<evidence type="ECO:0000313" key="3">
    <source>
        <dbReference type="Proteomes" id="UP000198242"/>
    </source>
</evidence>
<dbReference type="RefSeq" id="WP_231935031.1">
    <property type="nucleotide sequence ID" value="NZ_LT607411.1"/>
</dbReference>
<dbReference type="InterPro" id="IPR053918">
    <property type="entry name" value="DUF6980"/>
</dbReference>
<accession>A0A1C4V771</accession>
<dbReference type="AlphaFoldDB" id="A0A1C4V771"/>
<evidence type="ECO:0000313" key="2">
    <source>
        <dbReference type="EMBL" id="SCE79659.1"/>
    </source>
</evidence>
<sequence length="76" mass="8355">MTFCCKMMRGQVETDCAEHPDPFDCPDNLIYHDPDPSDERYGLIIHDGGSSCIAIGYCPWCGTALPGADDEDEPSE</sequence>
<keyword evidence="3" id="KW-1185">Reference proteome</keyword>
<dbReference type="EMBL" id="LT607411">
    <property type="protein sequence ID" value="SCE79659.1"/>
    <property type="molecule type" value="Genomic_DNA"/>
</dbReference>
<protein>
    <recommendedName>
        <fullName evidence="1">DUF6980 domain-containing protein</fullName>
    </recommendedName>
</protein>
<gene>
    <name evidence="2" type="ORF">GA0074695_1193</name>
</gene>
<organism evidence="2 3">
    <name type="scientific">Micromonospora viridifaciens</name>
    <dbReference type="NCBI Taxonomy" id="1881"/>
    <lineage>
        <taxon>Bacteria</taxon>
        <taxon>Bacillati</taxon>
        <taxon>Actinomycetota</taxon>
        <taxon>Actinomycetes</taxon>
        <taxon>Micromonosporales</taxon>
        <taxon>Micromonosporaceae</taxon>
        <taxon>Micromonospora</taxon>
    </lineage>
</organism>
<dbReference type="Pfam" id="PF22400">
    <property type="entry name" value="DUF6980"/>
    <property type="match status" value="1"/>
</dbReference>
<dbReference type="Proteomes" id="UP000198242">
    <property type="component" value="Chromosome I"/>
</dbReference>
<evidence type="ECO:0000259" key="1">
    <source>
        <dbReference type="Pfam" id="PF22400"/>
    </source>
</evidence>
<proteinExistence type="predicted"/>
<name>A0A1C4V771_MICVI</name>
<feature type="domain" description="DUF6980" evidence="1">
    <location>
        <begin position="3"/>
        <end position="69"/>
    </location>
</feature>
<reference evidence="3" key="1">
    <citation type="submission" date="2016-06" db="EMBL/GenBank/DDBJ databases">
        <authorList>
            <person name="Varghese N."/>
            <person name="Submissions Spin"/>
        </authorList>
    </citation>
    <scope>NUCLEOTIDE SEQUENCE [LARGE SCALE GENOMIC DNA]</scope>
    <source>
        <strain evidence="3">DSM 43909</strain>
    </source>
</reference>